<organism evidence="1">
    <name type="scientific">Arundo donax</name>
    <name type="common">Giant reed</name>
    <name type="synonym">Donax arundinaceus</name>
    <dbReference type="NCBI Taxonomy" id="35708"/>
    <lineage>
        <taxon>Eukaryota</taxon>
        <taxon>Viridiplantae</taxon>
        <taxon>Streptophyta</taxon>
        <taxon>Embryophyta</taxon>
        <taxon>Tracheophyta</taxon>
        <taxon>Spermatophyta</taxon>
        <taxon>Magnoliopsida</taxon>
        <taxon>Liliopsida</taxon>
        <taxon>Poales</taxon>
        <taxon>Poaceae</taxon>
        <taxon>PACMAD clade</taxon>
        <taxon>Arundinoideae</taxon>
        <taxon>Arundineae</taxon>
        <taxon>Arundo</taxon>
    </lineage>
</organism>
<accession>A0A0A8ZRA7</accession>
<sequence length="19" mass="2242">MQWLATNPSVENYSDITWS</sequence>
<reference evidence="1" key="1">
    <citation type="submission" date="2014-09" db="EMBL/GenBank/DDBJ databases">
        <authorList>
            <person name="Magalhaes I.L.F."/>
            <person name="Oliveira U."/>
            <person name="Santos F.R."/>
            <person name="Vidigal T.H.D.A."/>
            <person name="Brescovit A.D."/>
            <person name="Santos A.J."/>
        </authorList>
    </citation>
    <scope>NUCLEOTIDE SEQUENCE</scope>
    <source>
        <tissue evidence="1">Shoot tissue taken approximately 20 cm above the soil surface</tissue>
    </source>
</reference>
<dbReference type="EMBL" id="GBRH01256569">
    <property type="protein sequence ID" value="JAD41326.1"/>
    <property type="molecule type" value="Transcribed_RNA"/>
</dbReference>
<evidence type="ECO:0000313" key="1">
    <source>
        <dbReference type="EMBL" id="JAD41326.1"/>
    </source>
</evidence>
<proteinExistence type="predicted"/>
<reference evidence="1" key="2">
    <citation type="journal article" date="2015" name="Data Brief">
        <title>Shoot transcriptome of the giant reed, Arundo donax.</title>
        <authorList>
            <person name="Barrero R.A."/>
            <person name="Guerrero F.D."/>
            <person name="Moolhuijzen P."/>
            <person name="Goolsby J.A."/>
            <person name="Tidwell J."/>
            <person name="Bellgard S.E."/>
            <person name="Bellgard M.I."/>
        </authorList>
    </citation>
    <scope>NUCLEOTIDE SEQUENCE</scope>
    <source>
        <tissue evidence="1">Shoot tissue taken approximately 20 cm above the soil surface</tissue>
    </source>
</reference>
<name>A0A0A8ZRA7_ARUDO</name>
<dbReference type="AlphaFoldDB" id="A0A0A8ZRA7"/>
<protein>
    <submittedName>
        <fullName evidence="1">Uncharacterized protein</fullName>
    </submittedName>
</protein>